<proteinExistence type="predicted"/>
<dbReference type="InParanoid" id="A0A0P0V3S0"/>
<accession>A0A0P0V3S0</accession>
<feature type="region of interest" description="Disordered" evidence="1">
    <location>
        <begin position="41"/>
        <end position="148"/>
    </location>
</feature>
<evidence type="ECO:0000256" key="1">
    <source>
        <dbReference type="SAM" id="MobiDB-lite"/>
    </source>
</evidence>
<feature type="compositionally biased region" description="Low complexity" evidence="1">
    <location>
        <begin position="50"/>
        <end position="61"/>
    </location>
</feature>
<name>A0A0P0V3S0_ORYSJ</name>
<feature type="compositionally biased region" description="Pro residues" evidence="1">
    <location>
        <begin position="62"/>
        <end position="82"/>
    </location>
</feature>
<dbReference type="Proteomes" id="UP000059680">
    <property type="component" value="Chromosome 1"/>
</dbReference>
<gene>
    <name evidence="2" type="ordered locus">Os01g0523000</name>
    <name evidence="2" type="ORF">OSNPB_010523000</name>
</gene>
<organism evidence="2 3">
    <name type="scientific">Oryza sativa subsp. japonica</name>
    <name type="common">Rice</name>
    <dbReference type="NCBI Taxonomy" id="39947"/>
    <lineage>
        <taxon>Eukaryota</taxon>
        <taxon>Viridiplantae</taxon>
        <taxon>Streptophyta</taxon>
        <taxon>Embryophyta</taxon>
        <taxon>Tracheophyta</taxon>
        <taxon>Spermatophyta</taxon>
        <taxon>Magnoliopsida</taxon>
        <taxon>Liliopsida</taxon>
        <taxon>Poales</taxon>
        <taxon>Poaceae</taxon>
        <taxon>BOP clade</taxon>
        <taxon>Oryzoideae</taxon>
        <taxon>Oryzeae</taxon>
        <taxon>Oryzinae</taxon>
        <taxon>Oryza</taxon>
        <taxon>Oryza sativa</taxon>
    </lineage>
</organism>
<reference evidence="2 3" key="3">
    <citation type="journal article" date="2013" name="Rice">
        <title>Improvement of the Oryza sativa Nipponbare reference genome using next generation sequence and optical map data.</title>
        <authorList>
            <person name="Kawahara Y."/>
            <person name="de la Bastide M."/>
            <person name="Hamilton J.P."/>
            <person name="Kanamori H."/>
            <person name="McCombie W.R."/>
            <person name="Ouyang S."/>
            <person name="Schwartz D.C."/>
            <person name="Tanaka T."/>
            <person name="Wu J."/>
            <person name="Zhou S."/>
            <person name="Childs K.L."/>
            <person name="Davidson R.M."/>
            <person name="Lin H."/>
            <person name="Quesada-Ocampo L."/>
            <person name="Vaillancourt B."/>
            <person name="Sakai H."/>
            <person name="Lee S.S."/>
            <person name="Kim J."/>
            <person name="Numa H."/>
            <person name="Itoh T."/>
            <person name="Buell C.R."/>
            <person name="Matsumoto T."/>
        </authorList>
    </citation>
    <scope>NUCLEOTIDE SEQUENCE [LARGE SCALE GENOMIC DNA]</scope>
    <source>
        <strain evidence="3">cv. Nipponbare</strain>
    </source>
</reference>
<dbReference type="PaxDb" id="39947-A0A0P0V3S0"/>
<feature type="region of interest" description="Disordered" evidence="1">
    <location>
        <begin position="1"/>
        <end position="29"/>
    </location>
</feature>
<protein>
    <submittedName>
        <fullName evidence="2">Os01g0523000 protein</fullName>
    </submittedName>
</protein>
<evidence type="ECO:0000313" key="3">
    <source>
        <dbReference type="Proteomes" id="UP000059680"/>
    </source>
</evidence>
<keyword evidence="3" id="KW-1185">Reference proteome</keyword>
<feature type="non-terminal residue" evidence="2">
    <location>
        <position position="1"/>
    </location>
</feature>
<dbReference type="Gramene" id="Os01t0523000-01">
    <property type="protein sequence ID" value="Os01t0523000-01"/>
    <property type="gene ID" value="Os01g0523000"/>
</dbReference>
<reference evidence="3" key="1">
    <citation type="journal article" date="2005" name="Nature">
        <title>The map-based sequence of the rice genome.</title>
        <authorList>
            <consortium name="International rice genome sequencing project (IRGSP)"/>
            <person name="Matsumoto T."/>
            <person name="Wu J."/>
            <person name="Kanamori H."/>
            <person name="Katayose Y."/>
            <person name="Fujisawa M."/>
            <person name="Namiki N."/>
            <person name="Mizuno H."/>
            <person name="Yamamoto K."/>
            <person name="Antonio B.A."/>
            <person name="Baba T."/>
            <person name="Sakata K."/>
            <person name="Nagamura Y."/>
            <person name="Aoki H."/>
            <person name="Arikawa K."/>
            <person name="Arita K."/>
            <person name="Bito T."/>
            <person name="Chiden Y."/>
            <person name="Fujitsuka N."/>
            <person name="Fukunaka R."/>
            <person name="Hamada M."/>
            <person name="Harada C."/>
            <person name="Hayashi A."/>
            <person name="Hijishita S."/>
            <person name="Honda M."/>
            <person name="Hosokawa S."/>
            <person name="Ichikawa Y."/>
            <person name="Idonuma A."/>
            <person name="Iijima M."/>
            <person name="Ikeda M."/>
            <person name="Ikeno M."/>
            <person name="Ito K."/>
            <person name="Ito S."/>
            <person name="Ito T."/>
            <person name="Ito Y."/>
            <person name="Ito Y."/>
            <person name="Iwabuchi A."/>
            <person name="Kamiya K."/>
            <person name="Karasawa W."/>
            <person name="Kurita K."/>
            <person name="Katagiri S."/>
            <person name="Kikuta A."/>
            <person name="Kobayashi H."/>
            <person name="Kobayashi N."/>
            <person name="Machita K."/>
            <person name="Maehara T."/>
            <person name="Masukawa M."/>
            <person name="Mizubayashi T."/>
            <person name="Mukai Y."/>
            <person name="Nagasaki H."/>
            <person name="Nagata Y."/>
            <person name="Naito S."/>
            <person name="Nakashima M."/>
            <person name="Nakama Y."/>
            <person name="Nakamichi Y."/>
            <person name="Nakamura M."/>
            <person name="Meguro A."/>
            <person name="Negishi M."/>
            <person name="Ohta I."/>
            <person name="Ohta T."/>
            <person name="Okamoto M."/>
            <person name="Ono N."/>
            <person name="Saji S."/>
            <person name="Sakaguchi M."/>
            <person name="Sakai K."/>
            <person name="Shibata M."/>
            <person name="Shimokawa T."/>
            <person name="Song J."/>
            <person name="Takazaki Y."/>
            <person name="Terasawa K."/>
            <person name="Tsugane M."/>
            <person name="Tsuji K."/>
            <person name="Ueda S."/>
            <person name="Waki K."/>
            <person name="Yamagata H."/>
            <person name="Yamamoto M."/>
            <person name="Yamamoto S."/>
            <person name="Yamane H."/>
            <person name="Yoshiki S."/>
            <person name="Yoshihara R."/>
            <person name="Yukawa K."/>
            <person name="Zhong H."/>
            <person name="Yano M."/>
            <person name="Yuan Q."/>
            <person name="Ouyang S."/>
            <person name="Liu J."/>
            <person name="Jones K.M."/>
            <person name="Gansberger K."/>
            <person name="Moffat K."/>
            <person name="Hill J."/>
            <person name="Bera J."/>
            <person name="Fadrosh D."/>
            <person name="Jin S."/>
            <person name="Johri S."/>
            <person name="Kim M."/>
            <person name="Overton L."/>
            <person name="Reardon M."/>
            <person name="Tsitrin T."/>
            <person name="Vuong H."/>
            <person name="Weaver B."/>
            <person name="Ciecko A."/>
            <person name="Tallon L."/>
            <person name="Jackson J."/>
            <person name="Pai G."/>
            <person name="Aken S.V."/>
            <person name="Utterback T."/>
            <person name="Reidmuller S."/>
            <person name="Feldblyum T."/>
            <person name="Hsiao J."/>
            <person name="Zismann V."/>
            <person name="Iobst S."/>
            <person name="de Vazeille A.R."/>
            <person name="Buell C.R."/>
            <person name="Ying K."/>
            <person name="Li Y."/>
            <person name="Lu T."/>
            <person name="Huang Y."/>
            <person name="Zhao Q."/>
            <person name="Feng Q."/>
            <person name="Zhang L."/>
            <person name="Zhu J."/>
            <person name="Weng Q."/>
            <person name="Mu J."/>
            <person name="Lu Y."/>
            <person name="Fan D."/>
            <person name="Liu Y."/>
            <person name="Guan J."/>
            <person name="Zhang Y."/>
            <person name="Yu S."/>
            <person name="Liu X."/>
            <person name="Zhang Y."/>
            <person name="Hong G."/>
            <person name="Han B."/>
            <person name="Choisne N."/>
            <person name="Demange N."/>
            <person name="Orjeda G."/>
            <person name="Samain S."/>
            <person name="Cattolico L."/>
            <person name="Pelletier E."/>
            <person name="Couloux A."/>
            <person name="Segurens B."/>
            <person name="Wincker P."/>
            <person name="D'Hont A."/>
            <person name="Scarpelli C."/>
            <person name="Weissenbach J."/>
            <person name="Salanoubat M."/>
            <person name="Quetier F."/>
            <person name="Yu Y."/>
            <person name="Kim H.R."/>
            <person name="Rambo T."/>
            <person name="Currie J."/>
            <person name="Collura K."/>
            <person name="Luo M."/>
            <person name="Yang T."/>
            <person name="Ammiraju J.S.S."/>
            <person name="Engler F."/>
            <person name="Soderlund C."/>
            <person name="Wing R.A."/>
            <person name="Palmer L.E."/>
            <person name="de la Bastide M."/>
            <person name="Spiegel L."/>
            <person name="Nascimento L."/>
            <person name="Zutavern T."/>
            <person name="O'Shaughnessy A."/>
            <person name="Dike S."/>
            <person name="Dedhia N."/>
            <person name="Preston R."/>
            <person name="Balija V."/>
            <person name="McCombie W.R."/>
            <person name="Chow T."/>
            <person name="Chen H."/>
            <person name="Chung M."/>
            <person name="Chen C."/>
            <person name="Shaw J."/>
            <person name="Wu H."/>
            <person name="Hsiao K."/>
            <person name="Chao Y."/>
            <person name="Chu M."/>
            <person name="Cheng C."/>
            <person name="Hour A."/>
            <person name="Lee P."/>
            <person name="Lin S."/>
            <person name="Lin Y."/>
            <person name="Liou J."/>
            <person name="Liu S."/>
            <person name="Hsing Y."/>
            <person name="Raghuvanshi S."/>
            <person name="Mohanty A."/>
            <person name="Bharti A.K."/>
            <person name="Gaur A."/>
            <person name="Gupta V."/>
            <person name="Kumar D."/>
            <person name="Ravi V."/>
            <person name="Vij S."/>
            <person name="Kapur A."/>
            <person name="Khurana P."/>
            <person name="Khurana P."/>
            <person name="Khurana J.P."/>
            <person name="Tyagi A.K."/>
            <person name="Gaikwad K."/>
            <person name="Singh A."/>
            <person name="Dalal V."/>
            <person name="Srivastava S."/>
            <person name="Dixit A."/>
            <person name="Pal A.K."/>
            <person name="Ghazi I.A."/>
            <person name="Yadav M."/>
            <person name="Pandit A."/>
            <person name="Bhargava A."/>
            <person name="Sureshbabu K."/>
            <person name="Batra K."/>
            <person name="Sharma T.R."/>
            <person name="Mohapatra T."/>
            <person name="Singh N.K."/>
            <person name="Messing J."/>
            <person name="Nelson A.B."/>
            <person name="Fuks G."/>
            <person name="Kavchok S."/>
            <person name="Keizer G."/>
            <person name="Linton E."/>
            <person name="Llaca V."/>
            <person name="Song R."/>
            <person name="Tanyolac B."/>
            <person name="Young S."/>
            <person name="Ho-Il K."/>
            <person name="Hahn J.H."/>
            <person name="Sangsakoo G."/>
            <person name="Vanavichit A."/>
            <person name="de Mattos Luiz.A.T."/>
            <person name="Zimmer P.D."/>
            <person name="Malone G."/>
            <person name="Dellagostin O."/>
            <person name="de Oliveira A.C."/>
            <person name="Bevan M."/>
            <person name="Bancroft I."/>
            <person name="Minx P."/>
            <person name="Cordum H."/>
            <person name="Wilson R."/>
            <person name="Cheng Z."/>
            <person name="Jin W."/>
            <person name="Jiang J."/>
            <person name="Leong S.A."/>
            <person name="Iwama H."/>
            <person name="Gojobori T."/>
            <person name="Itoh T."/>
            <person name="Niimura Y."/>
            <person name="Fujii Y."/>
            <person name="Habara T."/>
            <person name="Sakai H."/>
            <person name="Sato Y."/>
            <person name="Wilson G."/>
            <person name="Kumar K."/>
            <person name="McCouch S."/>
            <person name="Juretic N."/>
            <person name="Hoen D."/>
            <person name="Wright S."/>
            <person name="Bruskiewich R."/>
            <person name="Bureau T."/>
            <person name="Miyao A."/>
            <person name="Hirochika H."/>
            <person name="Nishikawa T."/>
            <person name="Kadowaki K."/>
            <person name="Sugiura M."/>
            <person name="Burr B."/>
            <person name="Sasaki T."/>
        </authorList>
    </citation>
    <scope>NUCLEOTIDE SEQUENCE [LARGE SCALE GENOMIC DNA]</scope>
    <source>
        <strain evidence="3">cv. Nipponbare</strain>
    </source>
</reference>
<evidence type="ECO:0000313" key="2">
    <source>
        <dbReference type="EMBL" id="BAS72464.1"/>
    </source>
</evidence>
<sequence>SLPVDLRHRRCHPRPLLPSPVGGPDLASPPRAFAAVATSVLGGAHPSPPLAAVAQPLVAGRPDPPPGEADPPPASPDPPHQPPGRRLRRREPPLPSSPGVPARWLPRWGERGPRRRSPCGRLALPTSRLGGGKAKGRRREGKPAGRKD</sequence>
<dbReference type="EMBL" id="AP014957">
    <property type="protein sequence ID" value="BAS72464.1"/>
    <property type="molecule type" value="Genomic_DNA"/>
</dbReference>
<dbReference type="AlphaFoldDB" id="A0A0P0V3S0"/>
<dbReference type="FunCoup" id="A0A0P0V3S0">
    <property type="interactions" value="1"/>
</dbReference>
<reference evidence="2 3" key="2">
    <citation type="journal article" date="2013" name="Plant Cell Physiol.">
        <title>Rice Annotation Project Database (RAP-DB): an integrative and interactive database for rice genomics.</title>
        <authorList>
            <person name="Sakai H."/>
            <person name="Lee S.S."/>
            <person name="Tanaka T."/>
            <person name="Numa H."/>
            <person name="Kim J."/>
            <person name="Kawahara Y."/>
            <person name="Wakimoto H."/>
            <person name="Yang C.C."/>
            <person name="Iwamoto M."/>
            <person name="Abe T."/>
            <person name="Yamada Y."/>
            <person name="Muto A."/>
            <person name="Inokuchi H."/>
            <person name="Ikemura T."/>
            <person name="Matsumoto T."/>
            <person name="Sasaki T."/>
            <person name="Itoh T."/>
        </authorList>
    </citation>
    <scope>NUCLEOTIDE SEQUENCE [LARGE SCALE GENOMIC DNA]</scope>
    <source>
        <strain evidence="3">cv. Nipponbare</strain>
    </source>
</reference>